<dbReference type="OrthoDB" id="1757393at2"/>
<gene>
    <name evidence="1" type="ORF">CHL78_019175</name>
</gene>
<keyword evidence="2" id="KW-1185">Reference proteome</keyword>
<reference evidence="1 2" key="1">
    <citation type="journal article" date="2017" name="Genome Announc.">
        <title>Draft Genome Sequence of Romboutsia weinsteinii sp. nov. Strain CCRI-19649(T) Isolated from Surface Water.</title>
        <authorList>
            <person name="Maheux A.F."/>
            <person name="Boudreau D.K."/>
            <person name="Berube E."/>
            <person name="Boissinot M."/>
            <person name="Cantin P."/>
            <person name="Raymond F."/>
            <person name="Corbeil J."/>
            <person name="Omar R.F."/>
            <person name="Bergeron M.G."/>
        </authorList>
    </citation>
    <scope>NUCLEOTIDE SEQUENCE [LARGE SCALE GENOMIC DNA]</scope>
    <source>
        <strain evidence="1 2">CCRI-19649</strain>
    </source>
</reference>
<accession>A0A371IXN1</accession>
<organism evidence="1 2">
    <name type="scientific">Romboutsia weinsteinii</name>
    <dbReference type="NCBI Taxonomy" id="2020949"/>
    <lineage>
        <taxon>Bacteria</taxon>
        <taxon>Bacillati</taxon>
        <taxon>Bacillota</taxon>
        <taxon>Clostridia</taxon>
        <taxon>Peptostreptococcales</taxon>
        <taxon>Peptostreptococcaceae</taxon>
        <taxon>Romboutsia</taxon>
    </lineage>
</organism>
<sequence>MYNYYEYCKNISKSYYPKIYNDINRHVETILRETDSEQLHPFPTMNVFEQLVEDIFKRYKKEIYKDMIEGKISGANYSDSDVINETKDFIKVLLIQRIITSRERFRYYSYYY</sequence>
<comment type="caution">
    <text evidence="1">The sequence shown here is derived from an EMBL/GenBank/DDBJ whole genome shotgun (WGS) entry which is preliminary data.</text>
</comment>
<evidence type="ECO:0000313" key="2">
    <source>
        <dbReference type="Proteomes" id="UP000215694"/>
    </source>
</evidence>
<protein>
    <submittedName>
        <fullName evidence="1">Uncharacterized protein</fullName>
    </submittedName>
</protein>
<name>A0A371IXN1_9FIRM</name>
<proteinExistence type="predicted"/>
<dbReference type="EMBL" id="NOJY02000094">
    <property type="protein sequence ID" value="RDY25245.1"/>
    <property type="molecule type" value="Genomic_DNA"/>
</dbReference>
<evidence type="ECO:0000313" key="1">
    <source>
        <dbReference type="EMBL" id="RDY25245.1"/>
    </source>
</evidence>
<dbReference type="Proteomes" id="UP000215694">
    <property type="component" value="Unassembled WGS sequence"/>
</dbReference>
<dbReference type="AlphaFoldDB" id="A0A371IXN1"/>
<dbReference type="RefSeq" id="WP_094369024.1">
    <property type="nucleotide sequence ID" value="NZ_NOJY02000094.1"/>
</dbReference>